<dbReference type="InterPro" id="IPR001254">
    <property type="entry name" value="Trypsin_dom"/>
</dbReference>
<dbReference type="PROSITE" id="PS00135">
    <property type="entry name" value="TRYPSIN_SER"/>
    <property type="match status" value="1"/>
</dbReference>
<feature type="signal peptide" evidence="5">
    <location>
        <begin position="1"/>
        <end position="15"/>
    </location>
</feature>
<feature type="domain" description="Peptidase S1" evidence="6">
    <location>
        <begin position="35"/>
        <end position="266"/>
    </location>
</feature>
<dbReference type="GO" id="GO:0008233">
    <property type="term" value="F:peptidase activity"/>
    <property type="evidence" value="ECO:0007669"/>
    <property type="project" value="UniProtKB-KW"/>
</dbReference>
<reference evidence="8" key="1">
    <citation type="submission" date="2025-08" db="UniProtKB">
        <authorList>
            <consortium name="RefSeq"/>
        </authorList>
    </citation>
    <scope>IDENTIFICATION</scope>
</reference>
<gene>
    <name evidence="8" type="primary">LOC101984573</name>
</gene>
<evidence type="ECO:0000259" key="6">
    <source>
        <dbReference type="PROSITE" id="PS50240"/>
    </source>
</evidence>
<dbReference type="CDD" id="cd00190">
    <property type="entry name" value="Tryp_SPc"/>
    <property type="match status" value="1"/>
</dbReference>
<keyword evidence="1 8" id="KW-0645">Protease</keyword>
<dbReference type="InterPro" id="IPR033116">
    <property type="entry name" value="TRYPSIN_SER"/>
</dbReference>
<dbReference type="InterPro" id="IPR001314">
    <property type="entry name" value="Peptidase_S1A"/>
</dbReference>
<dbReference type="Proteomes" id="UP000694915">
    <property type="component" value="Chromosome 17"/>
</dbReference>
<dbReference type="Pfam" id="PF00089">
    <property type="entry name" value="Trypsin"/>
    <property type="match status" value="1"/>
</dbReference>
<keyword evidence="5" id="KW-0732">Signal</keyword>
<dbReference type="InterPro" id="IPR043504">
    <property type="entry name" value="Peptidase_S1_PA_chymotrypsin"/>
</dbReference>
<dbReference type="SMART" id="SM00020">
    <property type="entry name" value="Tryp_SPc"/>
    <property type="match status" value="1"/>
</dbReference>
<dbReference type="Gene3D" id="2.40.10.10">
    <property type="entry name" value="Trypsin-like serine proteases"/>
    <property type="match status" value="1"/>
</dbReference>
<dbReference type="PRINTS" id="PR00722">
    <property type="entry name" value="CHYMOTRYPSIN"/>
</dbReference>
<evidence type="ECO:0000313" key="8">
    <source>
        <dbReference type="RefSeq" id="XP_005355581.1"/>
    </source>
</evidence>
<protein>
    <submittedName>
        <fullName evidence="8">Serine protease 55</fullName>
    </submittedName>
</protein>
<keyword evidence="7" id="KW-1185">Reference proteome</keyword>
<keyword evidence="2" id="KW-0378">Hydrolase</keyword>
<dbReference type="GO" id="GO:0006508">
    <property type="term" value="P:proteolysis"/>
    <property type="evidence" value="ECO:0007669"/>
    <property type="project" value="UniProtKB-KW"/>
</dbReference>
<dbReference type="InterPro" id="IPR009003">
    <property type="entry name" value="Peptidase_S1_PA"/>
</dbReference>
<evidence type="ECO:0000256" key="2">
    <source>
        <dbReference type="ARBA" id="ARBA00022801"/>
    </source>
</evidence>
<dbReference type="RefSeq" id="XP_005355581.1">
    <property type="nucleotide sequence ID" value="XM_005355524.3"/>
</dbReference>
<proteinExistence type="predicted"/>
<evidence type="ECO:0000256" key="1">
    <source>
        <dbReference type="ARBA" id="ARBA00022670"/>
    </source>
</evidence>
<evidence type="ECO:0000256" key="3">
    <source>
        <dbReference type="ARBA" id="ARBA00022825"/>
    </source>
</evidence>
<evidence type="ECO:0000256" key="5">
    <source>
        <dbReference type="SAM" id="SignalP"/>
    </source>
</evidence>
<accession>A0ABM0KYX8</accession>
<dbReference type="PANTHER" id="PTHR24252">
    <property type="entry name" value="ACROSIN-RELATED"/>
    <property type="match status" value="1"/>
</dbReference>
<dbReference type="PROSITE" id="PS50240">
    <property type="entry name" value="TRYPSIN_DOM"/>
    <property type="match status" value="1"/>
</dbReference>
<sequence>MILPSILLLVAHTLGANIECGTRPLYDSRTRHSRIIGGQEAEVGEFPWQVSIQEKRHHFCGGSILSEWWIITVAHCFYDDEISPKELTVKVGTNDLAASPVEIQVANIIRHKNFKRINMDNDIALLLLASPIHFNDLTVPICLPLHPAPSSWHECWVAGWGIINSADKFSMTTDLMKVPMRITDWKECTEVFPVLTNNMLCAAYDNESYDACQGDSGGPLVCNAEPGSRWYQVGIISWGRSCGQKGSPGIYTVLSNYTQWIEKIAQVEGKPLDTEHWKVSVKKKVRNHSQFSKCPALSYPQSWLLPYLLSCVLLRDLSNWE</sequence>
<evidence type="ECO:0000313" key="7">
    <source>
        <dbReference type="Proteomes" id="UP000694915"/>
    </source>
</evidence>
<dbReference type="GeneID" id="101984573"/>
<keyword evidence="4" id="KW-1015">Disulfide bond</keyword>
<dbReference type="SUPFAM" id="SSF50494">
    <property type="entry name" value="Trypsin-like serine proteases"/>
    <property type="match status" value="1"/>
</dbReference>
<dbReference type="PANTHER" id="PTHR24252:SF17">
    <property type="entry name" value="SUPPRESSOR OF TUMORIGENICITY 14 PROTEIN HOMOLOG-RELATED"/>
    <property type="match status" value="1"/>
</dbReference>
<organism evidence="7 8">
    <name type="scientific">Microtus ochrogaster</name>
    <name type="common">Prairie vole</name>
    <dbReference type="NCBI Taxonomy" id="79684"/>
    <lineage>
        <taxon>Eukaryota</taxon>
        <taxon>Metazoa</taxon>
        <taxon>Chordata</taxon>
        <taxon>Craniata</taxon>
        <taxon>Vertebrata</taxon>
        <taxon>Euteleostomi</taxon>
        <taxon>Mammalia</taxon>
        <taxon>Eutheria</taxon>
        <taxon>Euarchontoglires</taxon>
        <taxon>Glires</taxon>
        <taxon>Rodentia</taxon>
        <taxon>Myomorpha</taxon>
        <taxon>Muroidea</taxon>
        <taxon>Cricetidae</taxon>
        <taxon>Arvicolinae</taxon>
        <taxon>Microtus</taxon>
    </lineage>
</organism>
<name>A0ABM0KYX8_MICOH</name>
<evidence type="ECO:0000256" key="4">
    <source>
        <dbReference type="ARBA" id="ARBA00023157"/>
    </source>
</evidence>
<feature type="chain" id="PRO_5046253247" evidence="5">
    <location>
        <begin position="16"/>
        <end position="321"/>
    </location>
</feature>
<keyword evidence="3" id="KW-0720">Serine protease</keyword>